<comment type="similarity">
    <text evidence="2">Belongs to the acyltransferase 3 family.</text>
</comment>
<evidence type="ECO:0000256" key="3">
    <source>
        <dbReference type="SAM" id="Phobius"/>
    </source>
</evidence>
<evidence type="ECO:0000313" key="5">
    <source>
        <dbReference type="EMBL" id="AFC27782.1"/>
    </source>
</evidence>
<feature type="transmembrane region" description="Helical" evidence="3">
    <location>
        <begin position="186"/>
        <end position="204"/>
    </location>
</feature>
<dbReference type="EMBL" id="CP003235">
    <property type="protein sequence ID" value="AFC27782.1"/>
    <property type="molecule type" value="Genomic_DNA"/>
</dbReference>
<dbReference type="STRING" id="1116391.PM3016_832"/>
<evidence type="ECO:0000256" key="1">
    <source>
        <dbReference type="ARBA" id="ARBA00004370"/>
    </source>
</evidence>
<sequence length="356" mass="41392">MKKRLHFLQFLRCLAALMVVIHHTDRILLQKYNIEALIYEPFDYPYARVDLFFVLSGFIIYYIHRQDFNRPEKVKTFLLKRFIRLIPLYWVVTMGYLVLLIFAGEQLNAPHILKSFLLLPDTAQPILGVAWTLRYEVFLYLVFCLLLMSRKWFGPWVLVWIASMLILLGVGISFENRPYLDLVLNPLNVEFAAGCLAAHIILHTKRDLTKFSYLGGAILALSLISQEIWTLTLNHVFLWGVPFFFIILGFASYEMKREVSVNKWLVKIGDASYSIFLTHIIVILSFRTVSDKLHLYQKLGHPILLSVFVCIAAVIFGCLFYKFVEKPLLQWIRATLVDRRKSEVTYSESAVPKGTN</sequence>
<evidence type="ECO:0000313" key="6">
    <source>
        <dbReference type="Proteomes" id="UP000007523"/>
    </source>
</evidence>
<dbReference type="PANTHER" id="PTHR23028:SF131">
    <property type="entry name" value="BLR2367 PROTEIN"/>
    <property type="match status" value="1"/>
</dbReference>
<dbReference type="GO" id="GO:0016747">
    <property type="term" value="F:acyltransferase activity, transferring groups other than amino-acyl groups"/>
    <property type="evidence" value="ECO:0007669"/>
    <property type="project" value="InterPro"/>
</dbReference>
<dbReference type="RefSeq" id="WP_014368555.1">
    <property type="nucleotide sequence ID" value="NC_016935.1"/>
</dbReference>
<feature type="transmembrane region" description="Helical" evidence="3">
    <location>
        <begin position="123"/>
        <end position="146"/>
    </location>
</feature>
<comment type="subcellular location">
    <subcellularLocation>
        <location evidence="1">Membrane</location>
    </subcellularLocation>
</comment>
<evidence type="ECO:0000259" key="4">
    <source>
        <dbReference type="Pfam" id="PF01757"/>
    </source>
</evidence>
<dbReference type="AlphaFoldDB" id="H6N936"/>
<gene>
    <name evidence="5" type="ORF">PM3016_832</name>
</gene>
<reference evidence="5 6" key="1">
    <citation type="journal article" date="2012" name="J. Bacteriol.">
        <title>Complete Genome Sequence of Paenibacillus mucilaginosus 3016, a Bacterium Functional as Microbial Fertilizer.</title>
        <authorList>
            <person name="Ma M."/>
            <person name="Wang Z."/>
            <person name="Li L."/>
            <person name="Jiang X."/>
            <person name="Guan D."/>
            <person name="Cao F."/>
            <person name="Chen H."/>
            <person name="Wang X."/>
            <person name="Shen D."/>
            <person name="Du B."/>
            <person name="Li J."/>
        </authorList>
    </citation>
    <scope>NUCLEOTIDE SEQUENCE [LARGE SCALE GENOMIC DNA]</scope>
    <source>
        <strain evidence="5 6">3016</strain>
    </source>
</reference>
<feature type="transmembrane region" description="Helical" evidence="3">
    <location>
        <begin position="85"/>
        <end position="103"/>
    </location>
</feature>
<keyword evidence="3" id="KW-0812">Transmembrane</keyword>
<dbReference type="GO" id="GO:0000271">
    <property type="term" value="P:polysaccharide biosynthetic process"/>
    <property type="evidence" value="ECO:0007669"/>
    <property type="project" value="TreeGrafter"/>
</dbReference>
<dbReference type="HOGENOM" id="CLU_005679_2_0_9"/>
<dbReference type="Proteomes" id="UP000007523">
    <property type="component" value="Chromosome"/>
</dbReference>
<keyword evidence="3" id="KW-0472">Membrane</keyword>
<dbReference type="GO" id="GO:0016020">
    <property type="term" value="C:membrane"/>
    <property type="evidence" value="ECO:0007669"/>
    <property type="project" value="TreeGrafter"/>
</dbReference>
<keyword evidence="6" id="KW-1185">Reference proteome</keyword>
<keyword evidence="5" id="KW-0808">Transferase</keyword>
<feature type="transmembrane region" description="Helical" evidence="3">
    <location>
        <begin position="153"/>
        <end position="174"/>
    </location>
</feature>
<accession>H6N936</accession>
<feature type="transmembrane region" description="Helical" evidence="3">
    <location>
        <begin position="303"/>
        <end position="324"/>
    </location>
</feature>
<dbReference type="InterPro" id="IPR050879">
    <property type="entry name" value="Acyltransferase_3"/>
</dbReference>
<keyword evidence="5" id="KW-0012">Acyltransferase</keyword>
<evidence type="ECO:0000256" key="2">
    <source>
        <dbReference type="ARBA" id="ARBA00007400"/>
    </source>
</evidence>
<name>H6N936_9BACL</name>
<dbReference type="PANTHER" id="PTHR23028">
    <property type="entry name" value="ACETYLTRANSFERASE"/>
    <property type="match status" value="1"/>
</dbReference>
<dbReference type="KEGG" id="pmq:PM3016_832"/>
<dbReference type="Pfam" id="PF01757">
    <property type="entry name" value="Acyl_transf_3"/>
    <property type="match status" value="1"/>
</dbReference>
<feature type="transmembrane region" description="Helical" evidence="3">
    <location>
        <begin position="265"/>
        <end position="283"/>
    </location>
</feature>
<feature type="domain" description="Acyltransferase 3" evidence="4">
    <location>
        <begin position="6"/>
        <end position="321"/>
    </location>
</feature>
<keyword evidence="3" id="KW-1133">Transmembrane helix</keyword>
<feature type="transmembrane region" description="Helical" evidence="3">
    <location>
        <begin position="236"/>
        <end position="253"/>
    </location>
</feature>
<feature type="transmembrane region" description="Helical" evidence="3">
    <location>
        <begin position="7"/>
        <end position="24"/>
    </location>
</feature>
<feature type="transmembrane region" description="Helical" evidence="3">
    <location>
        <begin position="211"/>
        <end position="230"/>
    </location>
</feature>
<protein>
    <submittedName>
        <fullName evidence="5">Putative acyltransferase</fullName>
    </submittedName>
</protein>
<organism evidence="5 6">
    <name type="scientific">Paenibacillus mucilaginosus 3016</name>
    <dbReference type="NCBI Taxonomy" id="1116391"/>
    <lineage>
        <taxon>Bacteria</taxon>
        <taxon>Bacillati</taxon>
        <taxon>Bacillota</taxon>
        <taxon>Bacilli</taxon>
        <taxon>Bacillales</taxon>
        <taxon>Paenibacillaceae</taxon>
        <taxon>Paenibacillus</taxon>
    </lineage>
</organism>
<feature type="transmembrane region" description="Helical" evidence="3">
    <location>
        <begin position="44"/>
        <end position="64"/>
    </location>
</feature>
<dbReference type="InterPro" id="IPR002656">
    <property type="entry name" value="Acyl_transf_3_dom"/>
</dbReference>
<proteinExistence type="inferred from homology"/>